<protein>
    <submittedName>
        <fullName evidence="3">Uncharacterized protein</fullName>
    </submittedName>
</protein>
<keyword evidence="2" id="KW-0812">Transmembrane</keyword>
<evidence type="ECO:0000256" key="1">
    <source>
        <dbReference type="SAM" id="MobiDB-lite"/>
    </source>
</evidence>
<evidence type="ECO:0000313" key="3">
    <source>
        <dbReference type="EMBL" id="RKP39612.1"/>
    </source>
</evidence>
<feature type="transmembrane region" description="Helical" evidence="2">
    <location>
        <begin position="110"/>
        <end position="135"/>
    </location>
</feature>
<name>A0A4Q0A2M3_9FUNG</name>
<keyword evidence="4" id="KW-1185">Reference proteome</keyword>
<gene>
    <name evidence="3" type="ORF">BJ085DRAFT_36996</name>
</gene>
<organism evidence="3 4">
    <name type="scientific">Dimargaris cristalligena</name>
    <dbReference type="NCBI Taxonomy" id="215637"/>
    <lineage>
        <taxon>Eukaryota</taxon>
        <taxon>Fungi</taxon>
        <taxon>Fungi incertae sedis</taxon>
        <taxon>Zoopagomycota</taxon>
        <taxon>Kickxellomycotina</taxon>
        <taxon>Dimargaritomycetes</taxon>
        <taxon>Dimargaritales</taxon>
        <taxon>Dimargaritaceae</taxon>
        <taxon>Dimargaris</taxon>
    </lineage>
</organism>
<keyword evidence="2" id="KW-0472">Membrane</keyword>
<feature type="transmembrane region" description="Helical" evidence="2">
    <location>
        <begin position="223"/>
        <end position="247"/>
    </location>
</feature>
<reference evidence="4" key="1">
    <citation type="journal article" date="2018" name="Nat. Microbiol.">
        <title>Leveraging single-cell genomics to expand the fungal tree of life.</title>
        <authorList>
            <person name="Ahrendt S.R."/>
            <person name="Quandt C.A."/>
            <person name="Ciobanu D."/>
            <person name="Clum A."/>
            <person name="Salamov A."/>
            <person name="Andreopoulos B."/>
            <person name="Cheng J.F."/>
            <person name="Woyke T."/>
            <person name="Pelin A."/>
            <person name="Henrissat B."/>
            <person name="Reynolds N.K."/>
            <person name="Benny G.L."/>
            <person name="Smith M.E."/>
            <person name="James T.Y."/>
            <person name="Grigoriev I.V."/>
        </authorList>
    </citation>
    <scope>NUCLEOTIDE SEQUENCE [LARGE SCALE GENOMIC DNA]</scope>
    <source>
        <strain evidence="4">RSA 468</strain>
    </source>
</reference>
<dbReference type="AlphaFoldDB" id="A0A4Q0A2M3"/>
<accession>A0A4Q0A2M3</accession>
<feature type="transmembrane region" description="Helical" evidence="2">
    <location>
        <begin position="187"/>
        <end position="211"/>
    </location>
</feature>
<dbReference type="EMBL" id="ML002258">
    <property type="protein sequence ID" value="RKP39612.1"/>
    <property type="molecule type" value="Genomic_DNA"/>
</dbReference>
<feature type="compositionally biased region" description="Basic and acidic residues" evidence="1">
    <location>
        <begin position="381"/>
        <end position="397"/>
    </location>
</feature>
<keyword evidence="2" id="KW-1133">Transmembrane helix</keyword>
<proteinExistence type="predicted"/>
<sequence>MTPSLTEDGTLPAPAGNVIVVEESDMVDLFGVWDLVMVVSGVAWHLFTVVIFGWIVLRRHHFPPFRTRNLRLLGFMLACGILFWVCQVLTSLTTGRPNLPRAVCVLISPWLAYGLGLDLYMTILAYRLYLLYWLLVLRYPLRQSRRFYLFPILLGVPTALVLVSATASPRLVSTTHYPNPGNCVYSLMYSALCVVDVMIHIIVLLCLNYLCRHIEATYNDYRETTFGSIAFILLTIVAVNVFIWIGIGPPLYGYLFDREEYLAQFCVKLAADGLSCQGCHRRVDGSSSARLSYPPANPLHQHQYQRPTLPPGTGSYGETRPNDDNNSGQEDGRGTPGCSDSRTNGCRGGDDSLVEMAPTSRGITQQPADKNGHIEEWSLAHVAYHDDESNQLADKDYTGTSSAPHPPQHDRVIIE</sequence>
<evidence type="ECO:0000313" key="4">
    <source>
        <dbReference type="Proteomes" id="UP000268162"/>
    </source>
</evidence>
<feature type="transmembrane region" description="Helical" evidence="2">
    <location>
        <begin position="147"/>
        <end position="167"/>
    </location>
</feature>
<dbReference type="Proteomes" id="UP000268162">
    <property type="component" value="Unassembled WGS sequence"/>
</dbReference>
<evidence type="ECO:0000256" key="2">
    <source>
        <dbReference type="SAM" id="Phobius"/>
    </source>
</evidence>
<feature type="region of interest" description="Disordered" evidence="1">
    <location>
        <begin position="290"/>
        <end position="355"/>
    </location>
</feature>
<dbReference type="OrthoDB" id="5540267at2759"/>
<feature type="transmembrane region" description="Helical" evidence="2">
    <location>
        <begin position="69"/>
        <end position="90"/>
    </location>
</feature>
<feature type="transmembrane region" description="Helical" evidence="2">
    <location>
        <begin position="35"/>
        <end position="57"/>
    </location>
</feature>
<feature type="region of interest" description="Disordered" evidence="1">
    <location>
        <begin position="381"/>
        <end position="415"/>
    </location>
</feature>